<protein>
    <recommendedName>
        <fullName evidence="8">DNA (cytosine-5)-methyltransferase</fullName>
        <ecNumber evidence="8">2.1.1.37</ecNumber>
    </recommendedName>
</protein>
<evidence type="ECO:0000256" key="7">
    <source>
        <dbReference type="ARBA" id="ARBA00023242"/>
    </source>
</evidence>
<dbReference type="InterPro" id="IPR001025">
    <property type="entry name" value="BAH_dom"/>
</dbReference>
<dbReference type="InterPro" id="IPR043151">
    <property type="entry name" value="BAH_sf"/>
</dbReference>
<dbReference type="InterPro" id="IPR029063">
    <property type="entry name" value="SAM-dependent_MTases_sf"/>
</dbReference>
<dbReference type="InterPro" id="IPR018117">
    <property type="entry name" value="C5_DNA_meth_AS"/>
</dbReference>
<evidence type="ECO:0000256" key="9">
    <source>
        <dbReference type="PROSITE-ProRule" id="PRU01016"/>
    </source>
</evidence>
<evidence type="ECO:0000256" key="2">
    <source>
        <dbReference type="ARBA" id="ARBA00022603"/>
    </source>
</evidence>
<dbReference type="InterPro" id="IPR050390">
    <property type="entry name" value="C5-Methyltransferase"/>
</dbReference>
<name>A0ABP1FVZ8_9CHLO</name>
<feature type="region of interest" description="Disordered" evidence="12">
    <location>
        <begin position="659"/>
        <end position="689"/>
    </location>
</feature>
<gene>
    <name evidence="14" type="primary">g6688</name>
    <name evidence="14" type="ORF">VP750_LOCUS5722</name>
</gene>
<evidence type="ECO:0000256" key="10">
    <source>
        <dbReference type="RuleBase" id="RU000416"/>
    </source>
</evidence>
<feature type="region of interest" description="Disordered" evidence="12">
    <location>
        <begin position="438"/>
        <end position="460"/>
    </location>
</feature>
<organism evidence="14 15">
    <name type="scientific">Coccomyxa viridis</name>
    <dbReference type="NCBI Taxonomy" id="1274662"/>
    <lineage>
        <taxon>Eukaryota</taxon>
        <taxon>Viridiplantae</taxon>
        <taxon>Chlorophyta</taxon>
        <taxon>core chlorophytes</taxon>
        <taxon>Trebouxiophyceae</taxon>
        <taxon>Trebouxiophyceae incertae sedis</taxon>
        <taxon>Coccomyxaceae</taxon>
        <taxon>Coccomyxa</taxon>
    </lineage>
</organism>
<keyword evidence="4 8" id="KW-0949">S-adenosyl-L-methionine</keyword>
<dbReference type="SMART" id="SM00439">
    <property type="entry name" value="BAH"/>
    <property type="match status" value="2"/>
</dbReference>
<evidence type="ECO:0000256" key="3">
    <source>
        <dbReference type="ARBA" id="ARBA00022679"/>
    </source>
</evidence>
<evidence type="ECO:0000256" key="8">
    <source>
        <dbReference type="PIRNR" id="PIRNR037404"/>
    </source>
</evidence>
<dbReference type="InterPro" id="IPR022702">
    <property type="entry name" value="Cytosine_MeTrfase1_RFD"/>
</dbReference>
<proteinExistence type="inferred from homology"/>
<keyword evidence="5" id="KW-0677">Repeat</keyword>
<evidence type="ECO:0000313" key="14">
    <source>
        <dbReference type="EMBL" id="CAL5224063.1"/>
    </source>
</evidence>
<comment type="caution">
    <text evidence="14">The sequence shown here is derived from an EMBL/GenBank/DDBJ whole genome shotgun (WGS) entry which is preliminary data.</text>
</comment>
<dbReference type="PIRSF" id="PIRSF037404">
    <property type="entry name" value="DNMT1"/>
    <property type="match status" value="1"/>
</dbReference>
<dbReference type="EC" id="2.1.1.37" evidence="8"/>
<evidence type="ECO:0000259" key="13">
    <source>
        <dbReference type="PROSITE" id="PS51038"/>
    </source>
</evidence>
<dbReference type="InterPro" id="IPR001525">
    <property type="entry name" value="C5_MeTfrase"/>
</dbReference>
<dbReference type="SUPFAM" id="SSF53335">
    <property type="entry name" value="S-adenosyl-L-methionine-dependent methyltransferases"/>
    <property type="match status" value="1"/>
</dbReference>
<dbReference type="Pfam" id="PF00145">
    <property type="entry name" value="DNA_methylase"/>
    <property type="match status" value="2"/>
</dbReference>
<dbReference type="PROSITE" id="PS00094">
    <property type="entry name" value="C5_MTASE_1"/>
    <property type="match status" value="1"/>
</dbReference>
<evidence type="ECO:0000313" key="15">
    <source>
        <dbReference type="Proteomes" id="UP001497392"/>
    </source>
</evidence>
<dbReference type="InterPro" id="IPR031303">
    <property type="entry name" value="C5_meth_CS"/>
</dbReference>
<dbReference type="EMBL" id="CAXHTA020000010">
    <property type="protein sequence ID" value="CAL5224063.1"/>
    <property type="molecule type" value="Genomic_DNA"/>
</dbReference>
<feature type="compositionally biased region" description="Acidic residues" evidence="12">
    <location>
        <begin position="674"/>
        <end position="689"/>
    </location>
</feature>
<keyword evidence="6 8" id="KW-0238">DNA-binding</keyword>
<comment type="similarity">
    <text evidence="8 9 10">Belongs to the class I-like SAM-binding methyltransferase superfamily. C5-methyltransferase family.</text>
</comment>
<dbReference type="Gene3D" id="3.40.50.150">
    <property type="entry name" value="Vaccinia Virus protein VP39"/>
    <property type="match status" value="1"/>
</dbReference>
<dbReference type="PROSITE" id="PS51038">
    <property type="entry name" value="BAH"/>
    <property type="match status" value="1"/>
</dbReference>
<keyword evidence="2 8" id="KW-0489">Methyltransferase</keyword>
<keyword evidence="7 8" id="KW-0539">Nucleus</keyword>
<feature type="region of interest" description="Disordered" evidence="12">
    <location>
        <begin position="1062"/>
        <end position="1085"/>
    </location>
</feature>
<dbReference type="PANTHER" id="PTHR10629">
    <property type="entry name" value="CYTOSINE-SPECIFIC METHYLTRANSFERASE"/>
    <property type="match status" value="1"/>
</dbReference>
<dbReference type="Gene3D" id="3.90.120.10">
    <property type="entry name" value="DNA Methylase, subunit A, domain 2"/>
    <property type="match status" value="1"/>
</dbReference>
<dbReference type="Gene3D" id="2.30.30.490">
    <property type="match status" value="2"/>
</dbReference>
<evidence type="ECO:0000256" key="1">
    <source>
        <dbReference type="ARBA" id="ARBA00004123"/>
    </source>
</evidence>
<evidence type="ECO:0000256" key="6">
    <source>
        <dbReference type="ARBA" id="ARBA00023125"/>
    </source>
</evidence>
<dbReference type="Pfam" id="PF01426">
    <property type="entry name" value="BAH"/>
    <property type="match status" value="2"/>
</dbReference>
<dbReference type="PANTHER" id="PTHR10629:SF52">
    <property type="entry name" value="DNA (CYTOSINE-5)-METHYLTRANSFERASE 1"/>
    <property type="match status" value="1"/>
</dbReference>
<sequence length="1545" mass="169381">MASSADLECWRALGGKVTEVKKRKRFISPTGEEYSSWQAASDYLKANGSGRQVAQGKKLYREKGGQLKESKEDRILVREVLPAKDEAEAVAQLAAGRGKPLFRLTDFAVVDEHGQHQPLESHGVRLEKLFLSGTLYPSDGQISKQQGRLVTRFGPLKSWKITAKADSYQVCVSTSAADYIVSKPKGTYKKMYCYLSEQADLAVERILLPCLGGDAQASFDEVVARIARAKVGKTYSGPREALRLTGKFVLSHLLEATKAGPDLSSSPFVIGLHQEMAGITFMGPRSKGITICDVADRTTEVMHPDAQPDGAMEADLDFARQLQAKLDAEEARGGASNRHQAGKGAAYIKISESEIANDYPEPAQYEKEEEETDELLLMDEEMLDAPPEDLPRRLLTNFAVYNAEGLYASLELLPMWSGIESDVQLFASGRVLHDDGEWAGGQSLGEGSGSGGSNEVGREPEEEGMWLALSQIQEWVVEYGCDMLFITFRTDVAWYRLSKPTAAYAPWFNVILKCARLAVSVLTMLSNEARASRLSYNDIVKRLAATEDTHPTFISKKAELVERFVVVHGQIILNQFKSFPKKSVANSAFVSGLKGKMELRRHCKLYARPQPKARVRGLRANPMRHHAARQKPMTATATRMVKAIWHAYFVRTGIQLPGAEPADADLPENGTSAVDDDVNAEDDEAPEEDALAKPVLVSQPPAAVAPRKLASSSIAFIGKPLRAAGGKSFHRSVKAGDLEVSLGDIVAITPRDEDSADEAHAQICMIQALWQTPKAKMMQVRLFVRGAETVLSDAANPEELFATEDFETRNITSLVDKVKAERLKREFNSFKIFMKQLDEKAPPGAQEGVEVTAFFYRSLYLPHKGMFSELPADLSLGDIQKEAEESNAGVTGKKAGNGGFIKDALAYRVGDCFYVSPDTFDQIEDPDALKPEVPAYLAKSRFHKGGANAGLRAFGVAKLLAVQKADGQEVRTVKVQRFYRPEDISKDLGYRSDFWDIYASAEQEEVEVDVGDIHHKCLVQRSGSPADRDSFVCVGSYSRKHNKVGHPPEEYAAACSSPGESVNKAGGGLPSETAGKSSTMVPTRPAGASGHVAKLATMDIFAGCGGLTCGLHKAGAAETRWSIEYEQPAAEAFKLNNPEAHTFCDNCNVLLAAAMEKAGASEYCDASVEAREAAEKLGAETTANLPGPGEVDFLCGGPPCQGYSGMNRFNKGSWSMVQNSMVMAYLSYADFYRPRYFLLENVRNFVSHNKSHAFRLTLRSLLDMGYQVRFGVLNAGNFGVSQSRKRTFIWGVAPGSVLPEWPQPLHVFRSPQLTIKLPGGAEYTAVPQRDGAPLRAITVRDAIGDLPPITNGSDKVEMEYSGPPISAFQGQIRGSSTLLRDHISKEMNELNLERCRCIPKLTPGADWRVLQEIIEQHPERTLYKGQPLVPWCLPNTADRHNGWRGLFGRLDYDGHFPTSVTDPQPMGKVGQVFHPEQDRIVSVRECARAQGFPDDFCFYGNVHSKHRQIGNAVPVPLAYSLGRQLKAALEETAGKEAQALLAAQM</sequence>
<evidence type="ECO:0000256" key="4">
    <source>
        <dbReference type="ARBA" id="ARBA00022691"/>
    </source>
</evidence>
<dbReference type="Proteomes" id="UP001497392">
    <property type="component" value="Unassembled WGS sequence"/>
</dbReference>
<dbReference type="Pfam" id="PF12047">
    <property type="entry name" value="DNMT1-RFD"/>
    <property type="match status" value="2"/>
</dbReference>
<keyword evidence="3 8" id="KW-0808">Transferase</keyword>
<evidence type="ECO:0000256" key="5">
    <source>
        <dbReference type="ARBA" id="ARBA00022737"/>
    </source>
</evidence>
<comment type="catalytic activity">
    <reaction evidence="8 11">
        <text>a 2'-deoxycytidine in DNA + S-adenosyl-L-methionine = a 5-methyl-2'-deoxycytidine in DNA + S-adenosyl-L-homocysteine + H(+)</text>
        <dbReference type="Rhea" id="RHEA:13681"/>
        <dbReference type="Rhea" id="RHEA-COMP:11369"/>
        <dbReference type="Rhea" id="RHEA-COMP:11370"/>
        <dbReference type="ChEBI" id="CHEBI:15378"/>
        <dbReference type="ChEBI" id="CHEBI:57856"/>
        <dbReference type="ChEBI" id="CHEBI:59789"/>
        <dbReference type="ChEBI" id="CHEBI:85452"/>
        <dbReference type="ChEBI" id="CHEBI:85454"/>
        <dbReference type="EC" id="2.1.1.37"/>
    </reaction>
</comment>
<evidence type="ECO:0000256" key="11">
    <source>
        <dbReference type="RuleBase" id="RU000417"/>
    </source>
</evidence>
<evidence type="ECO:0000256" key="12">
    <source>
        <dbReference type="SAM" id="MobiDB-lite"/>
    </source>
</evidence>
<feature type="compositionally biased region" description="Gly residues" evidence="12">
    <location>
        <begin position="438"/>
        <end position="454"/>
    </location>
</feature>
<comment type="subcellular location">
    <subcellularLocation>
        <location evidence="1 8">Nucleus</location>
    </subcellularLocation>
</comment>
<dbReference type="PROSITE" id="PS00095">
    <property type="entry name" value="C5_MTASE_2"/>
    <property type="match status" value="1"/>
</dbReference>
<feature type="domain" description="BAH" evidence="13">
    <location>
        <begin position="738"/>
        <end position="871"/>
    </location>
</feature>
<dbReference type="PROSITE" id="PS51679">
    <property type="entry name" value="SAM_MT_C5"/>
    <property type="match status" value="1"/>
</dbReference>
<dbReference type="NCBIfam" id="TIGR00675">
    <property type="entry name" value="dcm"/>
    <property type="match status" value="1"/>
</dbReference>
<keyword evidence="15" id="KW-1185">Reference proteome</keyword>
<dbReference type="PRINTS" id="PR00105">
    <property type="entry name" value="C5METTRFRASE"/>
</dbReference>
<feature type="active site" evidence="9">
    <location>
        <position position="1200"/>
    </location>
</feature>
<reference evidence="14 15" key="1">
    <citation type="submission" date="2024-06" db="EMBL/GenBank/DDBJ databases">
        <authorList>
            <person name="Kraege A."/>
            <person name="Thomma B."/>
        </authorList>
    </citation>
    <scope>NUCLEOTIDE SEQUENCE [LARGE SCALE GENOMIC DNA]</scope>
</reference>
<accession>A0ABP1FVZ8</accession>